<keyword evidence="4" id="KW-1185">Reference proteome</keyword>
<keyword evidence="1" id="KW-0238">DNA-binding</keyword>
<protein>
    <submittedName>
        <fullName evidence="3">Helix-turn-helix</fullName>
    </submittedName>
</protein>
<dbReference type="GO" id="GO:0003677">
    <property type="term" value="F:DNA binding"/>
    <property type="evidence" value="ECO:0007669"/>
    <property type="project" value="UniProtKB-KW"/>
</dbReference>
<dbReference type="SUPFAM" id="SSF47413">
    <property type="entry name" value="lambda repressor-like DNA-binding domains"/>
    <property type="match status" value="1"/>
</dbReference>
<dbReference type="Proteomes" id="UP000199228">
    <property type="component" value="Unassembled WGS sequence"/>
</dbReference>
<reference evidence="3 4" key="1">
    <citation type="submission" date="2016-10" db="EMBL/GenBank/DDBJ databases">
        <authorList>
            <person name="de Groot N.N."/>
        </authorList>
    </citation>
    <scope>NUCLEOTIDE SEQUENCE [LARGE SCALE GENOMIC DNA]</scope>
    <source>
        <strain evidence="3 4">DSM 3217</strain>
    </source>
</reference>
<feature type="domain" description="HTH cro/C1-type" evidence="2">
    <location>
        <begin position="13"/>
        <end position="67"/>
    </location>
</feature>
<organism evidence="3 4">
    <name type="scientific">Eubacterium oxidoreducens</name>
    <dbReference type="NCBI Taxonomy" id="1732"/>
    <lineage>
        <taxon>Bacteria</taxon>
        <taxon>Bacillati</taxon>
        <taxon>Bacillota</taxon>
        <taxon>Clostridia</taxon>
        <taxon>Eubacteriales</taxon>
        <taxon>Eubacteriaceae</taxon>
        <taxon>Eubacterium</taxon>
    </lineage>
</organism>
<dbReference type="CDD" id="cd00093">
    <property type="entry name" value="HTH_XRE"/>
    <property type="match status" value="1"/>
</dbReference>
<gene>
    <name evidence="3" type="ORF">SAMN02910417_01292</name>
</gene>
<dbReference type="InterPro" id="IPR001387">
    <property type="entry name" value="Cro/C1-type_HTH"/>
</dbReference>
<name>A0A1G6BAS4_EUBOX</name>
<dbReference type="PROSITE" id="PS50943">
    <property type="entry name" value="HTH_CROC1"/>
    <property type="match status" value="1"/>
</dbReference>
<dbReference type="InterPro" id="IPR010982">
    <property type="entry name" value="Lambda_DNA-bd_dom_sf"/>
</dbReference>
<dbReference type="AlphaFoldDB" id="A0A1G6BAS4"/>
<evidence type="ECO:0000256" key="1">
    <source>
        <dbReference type="ARBA" id="ARBA00023125"/>
    </source>
</evidence>
<evidence type="ECO:0000313" key="3">
    <source>
        <dbReference type="EMBL" id="SDB17649.1"/>
    </source>
</evidence>
<evidence type="ECO:0000259" key="2">
    <source>
        <dbReference type="PROSITE" id="PS50943"/>
    </source>
</evidence>
<dbReference type="PANTHER" id="PTHR46558">
    <property type="entry name" value="TRACRIPTIONAL REGULATORY PROTEIN-RELATED-RELATED"/>
    <property type="match status" value="1"/>
</dbReference>
<dbReference type="Pfam" id="PF01381">
    <property type="entry name" value="HTH_3"/>
    <property type="match status" value="1"/>
</dbReference>
<dbReference type="Gene3D" id="1.10.260.40">
    <property type="entry name" value="lambda repressor-like DNA-binding domains"/>
    <property type="match status" value="1"/>
</dbReference>
<dbReference type="PANTHER" id="PTHR46558:SF11">
    <property type="entry name" value="HTH-TYPE TRANSCRIPTIONAL REGULATOR XRE"/>
    <property type="match status" value="1"/>
</dbReference>
<evidence type="ECO:0000313" key="4">
    <source>
        <dbReference type="Proteomes" id="UP000199228"/>
    </source>
</evidence>
<dbReference type="RefSeq" id="WP_090173429.1">
    <property type="nucleotide sequence ID" value="NZ_FMXR01000009.1"/>
</dbReference>
<dbReference type="SMART" id="SM00530">
    <property type="entry name" value="HTH_XRE"/>
    <property type="match status" value="1"/>
</dbReference>
<sequence>MNHTNNTLIPERLKSARERLNLSKAEAARRIGLTAASYVRYEAGDRRPSPQVIISIAEKMNTSVAYLSGETDDISPDVINIHKSSNPILFELIKNTQSADDTTLQRLLTYYHQLTKND</sequence>
<proteinExistence type="predicted"/>
<dbReference type="OrthoDB" id="9813662at2"/>
<accession>A0A1G6BAS4</accession>
<dbReference type="STRING" id="1732.SAMN02910417_01292"/>
<dbReference type="EMBL" id="FMXR01000009">
    <property type="protein sequence ID" value="SDB17649.1"/>
    <property type="molecule type" value="Genomic_DNA"/>
</dbReference>